<dbReference type="AlphaFoldDB" id="A0A6N7ZN98"/>
<dbReference type="EMBL" id="WMKA01000080">
    <property type="protein sequence ID" value="MTG90955.1"/>
    <property type="molecule type" value="Genomic_DNA"/>
</dbReference>
<sequence length="139" mass="14843">MTDEAFSQLTPSAGLVVQQDGGSSVGTLALIFNGCEGFTDNPHRSGPDASVHGRTRCPGVSPVKQQTTALYRIDWWGDNLMNRVTGQAYNKSGTLEVPVHANCGGAPNRGYRGVSNHLADYNGQRGTVTTGNEKWFACN</sequence>
<organism evidence="1 2">
    <name type="scientific">Cellulosimicrobium composti</name>
    <dbReference type="NCBI Taxonomy" id="2672572"/>
    <lineage>
        <taxon>Bacteria</taxon>
        <taxon>Bacillati</taxon>
        <taxon>Actinomycetota</taxon>
        <taxon>Actinomycetes</taxon>
        <taxon>Micrococcales</taxon>
        <taxon>Promicromonosporaceae</taxon>
        <taxon>Cellulosimicrobium</taxon>
    </lineage>
</organism>
<evidence type="ECO:0000313" key="1">
    <source>
        <dbReference type="EMBL" id="MTG90955.1"/>
    </source>
</evidence>
<accession>A0A6N7ZN98</accession>
<comment type="caution">
    <text evidence="1">The sequence shown here is derived from an EMBL/GenBank/DDBJ whole genome shotgun (WGS) entry which is preliminary data.</text>
</comment>
<protein>
    <submittedName>
        <fullName evidence="1">Uncharacterized protein</fullName>
    </submittedName>
</protein>
<name>A0A6N7ZN98_9MICO</name>
<proteinExistence type="predicted"/>
<reference evidence="1 2" key="1">
    <citation type="submission" date="2019-11" db="EMBL/GenBank/DDBJ databases">
        <title>Cellulosimicrobium composti sp. nov. isolated from a compost.</title>
        <authorList>
            <person name="Yang Y."/>
        </authorList>
    </citation>
    <scope>NUCLEOTIDE SEQUENCE [LARGE SCALE GENOMIC DNA]</scope>
    <source>
        <strain evidence="1 2">BIT-GX5</strain>
    </source>
</reference>
<dbReference type="Proteomes" id="UP000440668">
    <property type="component" value="Unassembled WGS sequence"/>
</dbReference>
<gene>
    <name evidence="1" type="ORF">GJV82_18725</name>
</gene>
<evidence type="ECO:0000313" key="2">
    <source>
        <dbReference type="Proteomes" id="UP000440668"/>
    </source>
</evidence>